<evidence type="ECO:0000256" key="2">
    <source>
        <dbReference type="ARBA" id="ARBA00006595"/>
    </source>
</evidence>
<comment type="subcellular location">
    <subcellularLocation>
        <location evidence="1">Membrane</location>
        <topology evidence="1">Multi-pass membrane protein</topology>
    </subcellularLocation>
</comment>
<proteinExistence type="inferred from homology"/>
<evidence type="ECO:0000256" key="4">
    <source>
        <dbReference type="ARBA" id="ARBA00022692"/>
    </source>
</evidence>
<evidence type="ECO:0000256" key="6">
    <source>
        <dbReference type="ARBA" id="ARBA00022989"/>
    </source>
</evidence>
<dbReference type="GO" id="GO:0016020">
    <property type="term" value="C:membrane"/>
    <property type="evidence" value="ECO:0007669"/>
    <property type="project" value="UniProtKB-SubCell"/>
</dbReference>
<organism evidence="10">
    <name type="scientific">Norrisiella sphaerica</name>
    <dbReference type="NCBI Taxonomy" id="552664"/>
    <lineage>
        <taxon>Eukaryota</taxon>
        <taxon>Sar</taxon>
        <taxon>Rhizaria</taxon>
        <taxon>Cercozoa</taxon>
        <taxon>Chlorarachniophyceae</taxon>
        <taxon>Norrisiella</taxon>
    </lineage>
</organism>
<dbReference type="SUPFAM" id="SSF103473">
    <property type="entry name" value="MFS general substrate transporter"/>
    <property type="match status" value="1"/>
</dbReference>
<keyword evidence="6 9" id="KW-1133">Transmembrane helix</keyword>
<feature type="transmembrane region" description="Helical" evidence="9">
    <location>
        <begin position="163"/>
        <end position="182"/>
    </location>
</feature>
<evidence type="ECO:0000313" key="10">
    <source>
        <dbReference type="EMBL" id="CAD9650214.1"/>
    </source>
</evidence>
<keyword evidence="3" id="KW-0813">Transport</keyword>
<feature type="transmembrane region" description="Helical" evidence="9">
    <location>
        <begin position="131"/>
        <end position="151"/>
    </location>
</feature>
<evidence type="ECO:0000256" key="9">
    <source>
        <dbReference type="SAM" id="Phobius"/>
    </source>
</evidence>
<keyword evidence="4 9" id="KW-0812">Transmembrane</keyword>
<feature type="transmembrane region" description="Helical" evidence="9">
    <location>
        <begin position="106"/>
        <end position="125"/>
    </location>
</feature>
<dbReference type="PANTHER" id="PTHR20772">
    <property type="entry name" value="PROTEIN FMP42"/>
    <property type="match status" value="1"/>
</dbReference>
<feature type="transmembrane region" description="Helical" evidence="9">
    <location>
        <begin position="188"/>
        <end position="213"/>
    </location>
</feature>
<dbReference type="EMBL" id="HBHC01000601">
    <property type="protein sequence ID" value="CAD9650214.1"/>
    <property type="molecule type" value="Transcribed_RNA"/>
</dbReference>
<dbReference type="GO" id="GO:0006865">
    <property type="term" value="P:amino acid transport"/>
    <property type="evidence" value="ECO:0007669"/>
    <property type="project" value="UniProtKB-KW"/>
</dbReference>
<dbReference type="PANTHER" id="PTHR20772:SF2">
    <property type="entry name" value="PROTEIN FMP42"/>
    <property type="match status" value="1"/>
</dbReference>
<dbReference type="AlphaFoldDB" id="A0A7S2VUK7"/>
<dbReference type="Pfam" id="PF07690">
    <property type="entry name" value="MFS_1"/>
    <property type="match status" value="1"/>
</dbReference>
<evidence type="ECO:0000256" key="3">
    <source>
        <dbReference type="ARBA" id="ARBA00022448"/>
    </source>
</evidence>
<evidence type="ECO:0008006" key="11">
    <source>
        <dbReference type="Google" id="ProtNLM"/>
    </source>
</evidence>
<dbReference type="GO" id="GO:0022857">
    <property type="term" value="F:transmembrane transporter activity"/>
    <property type="evidence" value="ECO:0007669"/>
    <property type="project" value="InterPro"/>
</dbReference>
<feature type="transmembrane region" description="Helical" evidence="9">
    <location>
        <begin position="392"/>
        <end position="412"/>
    </location>
</feature>
<keyword evidence="7 9" id="KW-0472">Membrane</keyword>
<keyword evidence="5" id="KW-0029">Amino-acid transport</keyword>
<protein>
    <recommendedName>
        <fullName evidence="11">Major facilitator superfamily (MFS) profile domain-containing protein</fullName>
    </recommendedName>
</protein>
<feature type="transmembrane region" description="Helical" evidence="9">
    <location>
        <begin position="475"/>
        <end position="497"/>
    </location>
</feature>
<accession>A0A7S2VUK7</accession>
<dbReference type="InterPro" id="IPR052599">
    <property type="entry name" value="SLC43A_AATransporter"/>
</dbReference>
<gene>
    <name evidence="10" type="ORF">NSPH01132_LOCUS311</name>
</gene>
<sequence length="577" mass="64711">MDVETVIGEEIIMTTQRDEDYFRWRHSLIALALLQCFLAAGIFYGWPSLYTMLLEEGIYSNRCPNPKEVCTRQTLDLGFIYTIGGGANLAAQLLWGYILDQKGPRICSFLSVATVFVGIILLGITDNEFDVLTYAMVCIAVGGPGASIACFHLSNLFPEAKNSVLSLFSGAFQVGFMVFMIFNSFASYFTRFQICMVYATLLFVIMLLGLAFWPERSLTAPRDEDAEAVKENEQEADEEGGNPAMRRRGIPNVPLTLTNSPSFIRINQYADPSRKKLPPFMGPLGQSGEISRTESMVESPVVEKTPDHYARTTQLYRVDSDILQFASVSTPTVRRQVKRVKPLLWKQVLSVPFLGLCLWMSASLFFLNFYIGNVADQMFQQAGGNRVQAHRFTSFFTTILPLGAIAIPLYGWSTDSYGLPFAVILSTLFGIIYTVSCVIHDLDLQLLTFVAYSLFRTFVFATFFSLVAKEFGYSSFGVLSGLILFLAGAVCLLQYPVREYFVPDENFDLINYAQLIIVNLVGIVFSIYIAIHLHDSTPAAVKRRREEEKKKRAEQKNYGAMGEFKRPLPTIPAEKES</sequence>
<name>A0A7S2VUK7_9EUKA</name>
<feature type="compositionally biased region" description="Basic and acidic residues" evidence="8">
    <location>
        <begin position="544"/>
        <end position="555"/>
    </location>
</feature>
<feature type="transmembrane region" description="Helical" evidence="9">
    <location>
        <begin position="79"/>
        <end position="99"/>
    </location>
</feature>
<feature type="region of interest" description="Disordered" evidence="8">
    <location>
        <begin position="223"/>
        <end position="251"/>
    </location>
</feature>
<evidence type="ECO:0000256" key="5">
    <source>
        <dbReference type="ARBA" id="ARBA00022970"/>
    </source>
</evidence>
<feature type="compositionally biased region" description="Basic and acidic residues" evidence="8">
    <location>
        <begin position="223"/>
        <end position="233"/>
    </location>
</feature>
<comment type="similarity">
    <text evidence="2">Belongs to the SLC43A transporter (TC 2.A.1.44) family.</text>
</comment>
<feature type="transmembrane region" description="Helical" evidence="9">
    <location>
        <begin position="419"/>
        <end position="440"/>
    </location>
</feature>
<evidence type="ECO:0000256" key="1">
    <source>
        <dbReference type="ARBA" id="ARBA00004141"/>
    </source>
</evidence>
<feature type="region of interest" description="Disordered" evidence="8">
    <location>
        <begin position="541"/>
        <end position="577"/>
    </location>
</feature>
<evidence type="ECO:0000256" key="7">
    <source>
        <dbReference type="ARBA" id="ARBA00023136"/>
    </source>
</evidence>
<reference evidence="10" key="1">
    <citation type="submission" date="2021-01" db="EMBL/GenBank/DDBJ databases">
        <authorList>
            <person name="Corre E."/>
            <person name="Pelletier E."/>
            <person name="Niang G."/>
            <person name="Scheremetjew M."/>
            <person name="Finn R."/>
            <person name="Kale V."/>
            <person name="Holt S."/>
            <person name="Cochrane G."/>
            <person name="Meng A."/>
            <person name="Brown T."/>
            <person name="Cohen L."/>
        </authorList>
    </citation>
    <scope>NUCLEOTIDE SEQUENCE</scope>
    <source>
        <strain evidence="10">BC52</strain>
    </source>
</reference>
<dbReference type="InterPro" id="IPR036259">
    <property type="entry name" value="MFS_trans_sf"/>
</dbReference>
<evidence type="ECO:0000256" key="8">
    <source>
        <dbReference type="SAM" id="MobiDB-lite"/>
    </source>
</evidence>
<dbReference type="Gene3D" id="1.20.1250.20">
    <property type="entry name" value="MFS general substrate transporter like domains"/>
    <property type="match status" value="1"/>
</dbReference>
<feature type="transmembrane region" description="Helical" evidence="9">
    <location>
        <begin position="509"/>
        <end position="533"/>
    </location>
</feature>
<feature type="transmembrane region" description="Helical" evidence="9">
    <location>
        <begin position="348"/>
        <end position="372"/>
    </location>
</feature>
<feature type="transmembrane region" description="Helical" evidence="9">
    <location>
        <begin position="446"/>
        <end position="468"/>
    </location>
</feature>
<dbReference type="InterPro" id="IPR011701">
    <property type="entry name" value="MFS"/>
</dbReference>
<feature type="transmembrane region" description="Helical" evidence="9">
    <location>
        <begin position="27"/>
        <end position="46"/>
    </location>
</feature>